<name>A0A9P6FXD4_9FUNG</name>
<dbReference type="AlphaFoldDB" id="A0A9P6FXD4"/>
<proteinExistence type="predicted"/>
<dbReference type="OrthoDB" id="5555533at2759"/>
<dbReference type="Pfam" id="PF19117">
    <property type="entry name" value="Mim2"/>
    <property type="match status" value="1"/>
</dbReference>
<sequence>MSTVPNLEESTSADSAGVGAVSPLPTTSDGYIDTDHPNAHPDAVAQSQRIWDIDEQLSDIDSIDGNSDISEFSTTSSTYTRDIQREWDENIEQLQQLFAIVIFPFVGRWIGKKVAYVVWTKYLIHHYKASA</sequence>
<evidence type="ECO:0000313" key="2">
    <source>
        <dbReference type="EMBL" id="KAF9582410.1"/>
    </source>
</evidence>
<dbReference type="GO" id="GO:0070096">
    <property type="term" value="P:mitochondrial outer membrane translocase complex assembly"/>
    <property type="evidence" value="ECO:0007669"/>
    <property type="project" value="InterPro"/>
</dbReference>
<dbReference type="Proteomes" id="UP000780801">
    <property type="component" value="Unassembled WGS sequence"/>
</dbReference>
<protein>
    <submittedName>
        <fullName evidence="2">Uncharacterized protein</fullName>
    </submittedName>
</protein>
<keyword evidence="3" id="KW-1185">Reference proteome</keyword>
<feature type="region of interest" description="Disordered" evidence="1">
    <location>
        <begin position="1"/>
        <end position="45"/>
    </location>
</feature>
<dbReference type="InterPro" id="IPR037652">
    <property type="entry name" value="Mim2"/>
</dbReference>
<dbReference type="GO" id="GO:0005741">
    <property type="term" value="C:mitochondrial outer membrane"/>
    <property type="evidence" value="ECO:0007669"/>
    <property type="project" value="TreeGrafter"/>
</dbReference>
<dbReference type="EMBL" id="JAABOA010001062">
    <property type="protein sequence ID" value="KAF9582410.1"/>
    <property type="molecule type" value="Genomic_DNA"/>
</dbReference>
<gene>
    <name evidence="2" type="ORF">BGW38_000244</name>
</gene>
<comment type="caution">
    <text evidence="2">The sequence shown here is derived from an EMBL/GenBank/DDBJ whole genome shotgun (WGS) entry which is preliminary data.</text>
</comment>
<feature type="compositionally biased region" description="Polar residues" evidence="1">
    <location>
        <begin position="1"/>
        <end position="14"/>
    </location>
</feature>
<dbReference type="PANTHER" id="PTHR28230:SF1">
    <property type="entry name" value="MITOCHONDRIAL IMPORT PROTEIN 2"/>
    <property type="match status" value="1"/>
</dbReference>
<reference evidence="2" key="1">
    <citation type="journal article" date="2020" name="Fungal Divers.">
        <title>Resolving the Mortierellaceae phylogeny through synthesis of multi-gene phylogenetics and phylogenomics.</title>
        <authorList>
            <person name="Vandepol N."/>
            <person name="Liber J."/>
            <person name="Desiro A."/>
            <person name="Na H."/>
            <person name="Kennedy M."/>
            <person name="Barry K."/>
            <person name="Grigoriev I.V."/>
            <person name="Miller A.N."/>
            <person name="O'Donnell K."/>
            <person name="Stajich J.E."/>
            <person name="Bonito G."/>
        </authorList>
    </citation>
    <scope>NUCLEOTIDE SEQUENCE</scope>
    <source>
        <strain evidence="2">KOD1015</strain>
    </source>
</reference>
<evidence type="ECO:0000256" key="1">
    <source>
        <dbReference type="SAM" id="MobiDB-lite"/>
    </source>
</evidence>
<accession>A0A9P6FXD4</accession>
<evidence type="ECO:0000313" key="3">
    <source>
        <dbReference type="Proteomes" id="UP000780801"/>
    </source>
</evidence>
<dbReference type="GO" id="GO:0045040">
    <property type="term" value="P:protein insertion into mitochondrial outer membrane"/>
    <property type="evidence" value="ECO:0007669"/>
    <property type="project" value="InterPro"/>
</dbReference>
<organism evidence="2 3">
    <name type="scientific">Lunasporangiospora selenospora</name>
    <dbReference type="NCBI Taxonomy" id="979761"/>
    <lineage>
        <taxon>Eukaryota</taxon>
        <taxon>Fungi</taxon>
        <taxon>Fungi incertae sedis</taxon>
        <taxon>Mucoromycota</taxon>
        <taxon>Mortierellomycotina</taxon>
        <taxon>Mortierellomycetes</taxon>
        <taxon>Mortierellales</taxon>
        <taxon>Mortierellaceae</taxon>
        <taxon>Lunasporangiospora</taxon>
    </lineage>
</organism>
<dbReference type="PANTHER" id="PTHR28230">
    <property type="entry name" value="CHROMOSOME 1, WHOLE GENOME SHOTGUN SEQUENCE"/>
    <property type="match status" value="1"/>
</dbReference>